<dbReference type="NCBIfam" id="TIGR00608">
    <property type="entry name" value="radc"/>
    <property type="match status" value="1"/>
</dbReference>
<gene>
    <name evidence="8" type="ORF">ENJ03_00955</name>
</gene>
<dbReference type="PANTHER" id="PTHR30471:SF3">
    <property type="entry name" value="UPF0758 PROTEIN YEES-RELATED"/>
    <property type="match status" value="1"/>
</dbReference>
<evidence type="ECO:0000256" key="5">
    <source>
        <dbReference type="ARBA" id="ARBA00023049"/>
    </source>
</evidence>
<sequence length="229" mass="25551">MAEYKLKIPRWPEDERPRERLLKRGPQSLSDAELLGILIAKGTKEKTAIDLARELLMKYGNLKNLSSRSPAEYSSVKGIAEAKSVIISAAFEIARRVQSQPETTRVIFKRSQDVADYYIPLMRDLKKEVFKVALLNGANKLIKDVTVSEGTLNTSVVHPREVFRDALIEATAGIVLIHNHPSGDPTPSEDDIKITKQLVETGRIFGIKVFDHIIVSSNDFKSLADEGLI</sequence>
<keyword evidence="1" id="KW-0645">Protease</keyword>
<dbReference type="GO" id="GO:0006508">
    <property type="term" value="P:proteolysis"/>
    <property type="evidence" value="ECO:0007669"/>
    <property type="project" value="UniProtKB-KW"/>
</dbReference>
<protein>
    <submittedName>
        <fullName evidence="8">JAB domain-containing protein</fullName>
    </submittedName>
</protein>
<reference evidence="8" key="1">
    <citation type="journal article" date="2020" name="mSystems">
        <title>Genome- and Community-Level Interaction Insights into Carbon Utilization and Element Cycling Functions of Hydrothermarchaeota in Hydrothermal Sediment.</title>
        <authorList>
            <person name="Zhou Z."/>
            <person name="Liu Y."/>
            <person name="Xu W."/>
            <person name="Pan J."/>
            <person name="Luo Z.H."/>
            <person name="Li M."/>
        </authorList>
    </citation>
    <scope>NUCLEOTIDE SEQUENCE [LARGE SCALE GENOMIC DNA]</scope>
    <source>
        <strain evidence="8">HyVt-45</strain>
    </source>
</reference>
<dbReference type="InterPro" id="IPR025657">
    <property type="entry name" value="RadC_JAB"/>
</dbReference>
<comment type="similarity">
    <text evidence="6">Belongs to the UPF0758 family.</text>
</comment>
<organism evidence="8">
    <name type="scientific">Desulfofervidus auxilii</name>
    <dbReference type="NCBI Taxonomy" id="1621989"/>
    <lineage>
        <taxon>Bacteria</taxon>
        <taxon>Pseudomonadati</taxon>
        <taxon>Thermodesulfobacteriota</taxon>
        <taxon>Candidatus Desulfofervidia</taxon>
        <taxon>Candidatus Desulfofervidales</taxon>
        <taxon>Candidatus Desulfofervidaceae</taxon>
        <taxon>Candidatus Desulfofervidus</taxon>
    </lineage>
</organism>
<keyword evidence="2" id="KW-0479">Metal-binding</keyword>
<evidence type="ECO:0000313" key="8">
    <source>
        <dbReference type="EMBL" id="HEB73777.1"/>
    </source>
</evidence>
<keyword evidence="5" id="KW-0482">Metalloprotease</keyword>
<feature type="domain" description="MPN" evidence="7">
    <location>
        <begin position="107"/>
        <end position="229"/>
    </location>
</feature>
<dbReference type="GO" id="GO:0008237">
    <property type="term" value="F:metallopeptidase activity"/>
    <property type="evidence" value="ECO:0007669"/>
    <property type="project" value="UniProtKB-KW"/>
</dbReference>
<name>A0A7V1N288_DESA2</name>
<keyword evidence="3" id="KW-0378">Hydrolase</keyword>
<dbReference type="PROSITE" id="PS50249">
    <property type="entry name" value="MPN"/>
    <property type="match status" value="1"/>
</dbReference>
<accession>A0A7V1N288</accession>
<evidence type="ECO:0000259" key="7">
    <source>
        <dbReference type="PROSITE" id="PS50249"/>
    </source>
</evidence>
<evidence type="ECO:0000256" key="2">
    <source>
        <dbReference type="ARBA" id="ARBA00022723"/>
    </source>
</evidence>
<dbReference type="Proteomes" id="UP000886268">
    <property type="component" value="Unassembled WGS sequence"/>
</dbReference>
<dbReference type="Pfam" id="PF20582">
    <property type="entry name" value="UPF0758_N"/>
    <property type="match status" value="1"/>
</dbReference>
<evidence type="ECO:0000256" key="3">
    <source>
        <dbReference type="ARBA" id="ARBA00022801"/>
    </source>
</evidence>
<dbReference type="InterPro" id="IPR001405">
    <property type="entry name" value="UPF0758"/>
</dbReference>
<evidence type="ECO:0000256" key="4">
    <source>
        <dbReference type="ARBA" id="ARBA00022833"/>
    </source>
</evidence>
<dbReference type="Gene3D" id="3.40.140.10">
    <property type="entry name" value="Cytidine Deaminase, domain 2"/>
    <property type="match status" value="1"/>
</dbReference>
<dbReference type="CDD" id="cd08071">
    <property type="entry name" value="MPN_DUF2466"/>
    <property type="match status" value="1"/>
</dbReference>
<proteinExistence type="inferred from homology"/>
<dbReference type="NCBIfam" id="NF000642">
    <property type="entry name" value="PRK00024.1"/>
    <property type="match status" value="1"/>
</dbReference>
<dbReference type="InterPro" id="IPR037518">
    <property type="entry name" value="MPN"/>
</dbReference>
<dbReference type="AlphaFoldDB" id="A0A7V1N288"/>
<evidence type="ECO:0000256" key="6">
    <source>
        <dbReference type="RuleBase" id="RU003797"/>
    </source>
</evidence>
<dbReference type="Pfam" id="PF04002">
    <property type="entry name" value="RadC"/>
    <property type="match status" value="1"/>
</dbReference>
<dbReference type="EMBL" id="DRKW01000057">
    <property type="protein sequence ID" value="HEB73777.1"/>
    <property type="molecule type" value="Genomic_DNA"/>
</dbReference>
<dbReference type="InterPro" id="IPR020891">
    <property type="entry name" value="UPF0758_CS"/>
</dbReference>
<evidence type="ECO:0000256" key="1">
    <source>
        <dbReference type="ARBA" id="ARBA00022670"/>
    </source>
</evidence>
<keyword evidence="4" id="KW-0862">Zinc</keyword>
<comment type="caution">
    <text evidence="8">The sequence shown here is derived from an EMBL/GenBank/DDBJ whole genome shotgun (WGS) entry which is preliminary data.</text>
</comment>
<dbReference type="PANTHER" id="PTHR30471">
    <property type="entry name" value="DNA REPAIR PROTEIN RADC"/>
    <property type="match status" value="1"/>
</dbReference>
<dbReference type="InterPro" id="IPR046778">
    <property type="entry name" value="UPF0758_N"/>
</dbReference>
<dbReference type="GO" id="GO:0046872">
    <property type="term" value="F:metal ion binding"/>
    <property type="evidence" value="ECO:0007669"/>
    <property type="project" value="UniProtKB-KW"/>
</dbReference>
<dbReference type="PROSITE" id="PS01302">
    <property type="entry name" value="UPF0758"/>
    <property type="match status" value="1"/>
</dbReference>